<reference evidence="1" key="2">
    <citation type="submission" date="2018-05" db="EMBL/GenBank/DDBJ databases">
        <title>OpunRS2 (Oryza punctata Reference Sequence Version 2).</title>
        <authorList>
            <person name="Zhang J."/>
            <person name="Kudrna D."/>
            <person name="Lee S."/>
            <person name="Talag J."/>
            <person name="Welchert J."/>
            <person name="Wing R.A."/>
        </authorList>
    </citation>
    <scope>NUCLEOTIDE SEQUENCE [LARGE SCALE GENOMIC DNA]</scope>
</reference>
<dbReference type="EnsemblPlants" id="OPUNC12G05220.1">
    <property type="protein sequence ID" value="OPUNC12G05220.1"/>
    <property type="gene ID" value="OPUNC12G05220"/>
</dbReference>
<keyword evidence="2" id="KW-1185">Reference proteome</keyword>
<protein>
    <submittedName>
        <fullName evidence="1">Uncharacterized protein</fullName>
    </submittedName>
</protein>
<evidence type="ECO:0000313" key="1">
    <source>
        <dbReference type="EnsemblPlants" id="OPUNC12G05220.1"/>
    </source>
</evidence>
<dbReference type="Gramene" id="OPUNC12G05220.1">
    <property type="protein sequence ID" value="OPUNC12G05220.1"/>
    <property type="gene ID" value="OPUNC12G05220"/>
</dbReference>
<reference evidence="1" key="1">
    <citation type="submission" date="2015-04" db="UniProtKB">
        <authorList>
            <consortium name="EnsemblPlants"/>
        </authorList>
    </citation>
    <scope>IDENTIFICATION</scope>
</reference>
<dbReference type="HOGENOM" id="CLU_2227534_0_0_1"/>
<dbReference type="AlphaFoldDB" id="A0A0E0MKH5"/>
<proteinExistence type="predicted"/>
<name>A0A0E0MKH5_ORYPU</name>
<evidence type="ECO:0000313" key="2">
    <source>
        <dbReference type="Proteomes" id="UP000026962"/>
    </source>
</evidence>
<dbReference type="Proteomes" id="UP000026962">
    <property type="component" value="Chromosome 12"/>
</dbReference>
<sequence>MPVPDPHLEPVFTCIGELVEQRLYTNRHDTTRTQPVDLDEESVKLMVTASLRNGVDAVIDLLEGVFWLCVDPNRVAIQSALLDAVGIATPASGPPIRDAATAAADA</sequence>
<accession>A0A0E0MKH5</accession>
<organism evidence="1">
    <name type="scientific">Oryza punctata</name>
    <name type="common">Red rice</name>
    <dbReference type="NCBI Taxonomy" id="4537"/>
    <lineage>
        <taxon>Eukaryota</taxon>
        <taxon>Viridiplantae</taxon>
        <taxon>Streptophyta</taxon>
        <taxon>Embryophyta</taxon>
        <taxon>Tracheophyta</taxon>
        <taxon>Spermatophyta</taxon>
        <taxon>Magnoliopsida</taxon>
        <taxon>Liliopsida</taxon>
        <taxon>Poales</taxon>
        <taxon>Poaceae</taxon>
        <taxon>BOP clade</taxon>
        <taxon>Oryzoideae</taxon>
        <taxon>Oryzeae</taxon>
        <taxon>Oryzinae</taxon>
        <taxon>Oryza</taxon>
    </lineage>
</organism>